<dbReference type="Proteomes" id="UP001152872">
    <property type="component" value="Unassembled WGS sequence"/>
</dbReference>
<evidence type="ECO:0000313" key="7">
    <source>
        <dbReference type="Proteomes" id="UP001152872"/>
    </source>
</evidence>
<evidence type="ECO:0000256" key="3">
    <source>
        <dbReference type="ARBA" id="ARBA00023004"/>
    </source>
</evidence>
<keyword evidence="4" id="KW-0472">Membrane</keyword>
<feature type="transmembrane region" description="Helical" evidence="4">
    <location>
        <begin position="114"/>
        <end position="134"/>
    </location>
</feature>
<dbReference type="GO" id="GO:0016020">
    <property type="term" value="C:membrane"/>
    <property type="evidence" value="ECO:0007669"/>
    <property type="project" value="TreeGrafter"/>
</dbReference>
<feature type="transmembrane region" description="Helical" evidence="4">
    <location>
        <begin position="178"/>
        <end position="197"/>
    </location>
</feature>
<keyword evidence="4" id="KW-0812">Transmembrane</keyword>
<name>A0A9X4M856_9CYAN</name>
<dbReference type="CDD" id="cd03506">
    <property type="entry name" value="Delta6-FADS-like"/>
    <property type="match status" value="1"/>
</dbReference>
<dbReference type="Pfam" id="PF00487">
    <property type="entry name" value="FA_desaturase"/>
    <property type="match status" value="1"/>
</dbReference>
<dbReference type="InterPro" id="IPR012171">
    <property type="entry name" value="Fatty_acid_desaturase"/>
</dbReference>
<feature type="transmembrane region" description="Helical" evidence="4">
    <location>
        <begin position="218"/>
        <end position="239"/>
    </location>
</feature>
<feature type="transmembrane region" description="Helical" evidence="4">
    <location>
        <begin position="60"/>
        <end position="77"/>
    </location>
</feature>
<dbReference type="RefSeq" id="WP_009626406.1">
    <property type="nucleotide sequence ID" value="NZ_VBTY01000042.1"/>
</dbReference>
<dbReference type="AlphaFoldDB" id="A0A9X4M856"/>
<dbReference type="InterPro" id="IPR005804">
    <property type="entry name" value="FA_desaturase_dom"/>
</dbReference>
<dbReference type="GO" id="GO:0008610">
    <property type="term" value="P:lipid biosynthetic process"/>
    <property type="evidence" value="ECO:0007669"/>
    <property type="project" value="UniProtKB-ARBA"/>
</dbReference>
<reference evidence="6" key="1">
    <citation type="submission" date="2019-05" db="EMBL/GenBank/DDBJ databases">
        <title>Whole genome sequencing of Pseudanabaena catenata USMAC16.</title>
        <authorList>
            <person name="Khan Z."/>
            <person name="Omar W.M."/>
            <person name="Convey P."/>
            <person name="Merican F."/>
            <person name="Najimudin N."/>
        </authorList>
    </citation>
    <scope>NUCLEOTIDE SEQUENCE</scope>
    <source>
        <strain evidence="6">USMAC16</strain>
    </source>
</reference>
<organism evidence="6 7">
    <name type="scientific">Pseudanabaena catenata USMAC16</name>
    <dbReference type="NCBI Taxonomy" id="1855837"/>
    <lineage>
        <taxon>Bacteria</taxon>
        <taxon>Bacillati</taxon>
        <taxon>Cyanobacteriota</taxon>
        <taxon>Cyanophyceae</taxon>
        <taxon>Pseudanabaenales</taxon>
        <taxon>Pseudanabaenaceae</taxon>
        <taxon>Pseudanabaena</taxon>
    </lineage>
</organism>
<evidence type="ECO:0000256" key="2">
    <source>
        <dbReference type="ARBA" id="ARBA00008749"/>
    </source>
</evidence>
<feature type="transmembrane region" description="Helical" evidence="4">
    <location>
        <begin position="245"/>
        <end position="267"/>
    </location>
</feature>
<evidence type="ECO:0000256" key="1">
    <source>
        <dbReference type="ARBA" id="ARBA00001954"/>
    </source>
</evidence>
<keyword evidence="6" id="KW-0560">Oxidoreductase</keyword>
<protein>
    <submittedName>
        <fullName evidence="6">Acyl-CoA desaturase</fullName>
        <ecNumber evidence="6">1.14.19.-</ecNumber>
    </submittedName>
</protein>
<comment type="caution">
    <text evidence="6">The sequence shown here is derived from an EMBL/GenBank/DDBJ whole genome shotgun (WGS) entry which is preliminary data.</text>
</comment>
<dbReference type="PANTHER" id="PTHR19353:SF19">
    <property type="entry name" value="DELTA(5) FATTY ACID DESATURASE C-RELATED"/>
    <property type="match status" value="1"/>
</dbReference>
<sequence length="373" mass="42876">MQERDESQRSVKTQEKELAKKLKFANNSGFQAELRRRVDELFQNGNLKERDCPQMYTKTAILLLGFFGTYAVLVLLAQSWWQVGILCIVLGVITAGIGFSIQHDGAHHAYSNSLWVNKLMAMSLDVIGGSSYIWHWKHDVLHHTYVNIAGYDMDLEVGIFGRLSPAHAHLPFHRWQHYYLWLLYGLLAIKWHFYDDFYCLITGKIGDRPYPRPKRSNLAIFFVGKGIFLSLVFGIPLLLHSFGQVFASYVLVAVTLGIVLSVVFQLAHVVEEANFPVAKACVIENDWAIHQIETTVNFSRNNPYVTWLLGGLNFQVEHHLFPNICHINYPEVSKVVEQTCQEFGVRYNQHGSVWAGFRSHFRWLRRMGTCKSL</sequence>
<dbReference type="EC" id="1.14.19.-" evidence="6"/>
<comment type="cofactor">
    <cofactor evidence="1">
        <name>Fe(2+)</name>
        <dbReference type="ChEBI" id="CHEBI:29033"/>
    </cofactor>
</comment>
<dbReference type="PANTHER" id="PTHR19353">
    <property type="entry name" value="FATTY ACID DESATURASE 2"/>
    <property type="match status" value="1"/>
</dbReference>
<evidence type="ECO:0000313" key="6">
    <source>
        <dbReference type="EMBL" id="MDG3494335.1"/>
    </source>
</evidence>
<comment type="similarity">
    <text evidence="2">Belongs to the fatty acid desaturase type 2 family.</text>
</comment>
<feature type="domain" description="Fatty acid desaturase" evidence="5">
    <location>
        <begin position="79"/>
        <end position="349"/>
    </location>
</feature>
<keyword evidence="4" id="KW-1133">Transmembrane helix</keyword>
<keyword evidence="7" id="KW-1185">Reference proteome</keyword>
<keyword evidence="3" id="KW-0408">Iron</keyword>
<dbReference type="EMBL" id="VBTY01000042">
    <property type="protein sequence ID" value="MDG3494335.1"/>
    <property type="molecule type" value="Genomic_DNA"/>
</dbReference>
<dbReference type="PIRSF" id="PIRSF015921">
    <property type="entry name" value="FA_sphinglp_des"/>
    <property type="match status" value="1"/>
</dbReference>
<accession>A0A9X4M856</accession>
<evidence type="ECO:0000256" key="4">
    <source>
        <dbReference type="SAM" id="Phobius"/>
    </source>
</evidence>
<proteinExistence type="inferred from homology"/>
<gene>
    <name evidence="6" type="ORF">FEV09_07170</name>
</gene>
<feature type="transmembrane region" description="Helical" evidence="4">
    <location>
        <begin position="83"/>
        <end position="102"/>
    </location>
</feature>
<dbReference type="GO" id="GO:0016717">
    <property type="term" value="F:oxidoreductase activity, acting on paired donors, with oxidation of a pair of donors resulting in the reduction of molecular oxygen to two molecules of water"/>
    <property type="evidence" value="ECO:0007669"/>
    <property type="project" value="TreeGrafter"/>
</dbReference>
<evidence type="ECO:0000259" key="5">
    <source>
        <dbReference type="Pfam" id="PF00487"/>
    </source>
</evidence>